<dbReference type="OrthoDB" id="7700178at2759"/>
<dbReference type="GO" id="GO:0005886">
    <property type="term" value="C:plasma membrane"/>
    <property type="evidence" value="ECO:0007669"/>
    <property type="project" value="UniProtKB-SubCell"/>
</dbReference>
<comment type="similarity">
    <text evidence="10">Belongs to the insect chemoreceptor superfamily. Heteromeric odorant receptor channel (TC 1.A.69) family.</text>
</comment>
<sequence>MRTIRESTFVQKPAYDMNSYMEEYYAINKFFLSQLGGWPYQRKVLRVLIPSLLTMVQYSVIATEVLLLYDTWGDIDIFVEVIITTIPILASNLKLLNIVVNNGKLRCLLQLMNDHWKLFNSEFEHHTLRYYANIGRKLTNYFGVYMCFFFSYFIIVLTFYLLIPLIPRVLDIIIPLNESRPLAFVYQAEYRVDKEKYYYPIMCHAYISTLIIIIILFTVDTTYIVCVLHACSLFTAIGQRLENITGRTNDKKPNTEKYYYLLKESHGSVGSDYHELITCLRKHQFALEHVQILDSMFTHVTVCLLTMNVLILSVMGIHLINKLDHTGEVIRYVFVTIAVFTHLICMCVPGQLLIDRSTGVFDKAYNSEWYTFSLKTRNLLRILLYRSFIPCTLSAGKLFVMSMTMCSSVMQTAMSYFTAILAMK</sequence>
<keyword evidence="9 10" id="KW-0807">Transducer</keyword>
<keyword evidence="8 10" id="KW-0675">Receptor</keyword>
<evidence type="ECO:0000256" key="7">
    <source>
        <dbReference type="ARBA" id="ARBA00023136"/>
    </source>
</evidence>
<dbReference type="GO" id="GO:0007165">
    <property type="term" value="P:signal transduction"/>
    <property type="evidence" value="ECO:0007669"/>
    <property type="project" value="UniProtKB-KW"/>
</dbReference>
<evidence type="ECO:0000256" key="9">
    <source>
        <dbReference type="ARBA" id="ARBA00023224"/>
    </source>
</evidence>
<feature type="transmembrane region" description="Helical" evidence="10">
    <location>
        <begin position="197"/>
        <end position="216"/>
    </location>
</feature>
<keyword evidence="7 10" id="KW-0472">Membrane</keyword>
<name>A0A8N1S5P2_9HYME</name>
<organism evidence="11 12">
    <name type="scientific">Pogonomyrmex barbatus</name>
    <name type="common">red harvester ant</name>
    <dbReference type="NCBI Taxonomy" id="144034"/>
    <lineage>
        <taxon>Eukaryota</taxon>
        <taxon>Metazoa</taxon>
        <taxon>Ecdysozoa</taxon>
        <taxon>Arthropoda</taxon>
        <taxon>Hexapoda</taxon>
        <taxon>Insecta</taxon>
        <taxon>Pterygota</taxon>
        <taxon>Neoptera</taxon>
        <taxon>Endopterygota</taxon>
        <taxon>Hymenoptera</taxon>
        <taxon>Apocrita</taxon>
        <taxon>Aculeata</taxon>
        <taxon>Formicoidea</taxon>
        <taxon>Formicidae</taxon>
        <taxon>Myrmicinae</taxon>
        <taxon>Pogonomyrmex</taxon>
    </lineage>
</organism>
<dbReference type="Proteomes" id="UP000504615">
    <property type="component" value="Unplaced"/>
</dbReference>
<dbReference type="GO" id="GO:0004984">
    <property type="term" value="F:olfactory receptor activity"/>
    <property type="evidence" value="ECO:0007669"/>
    <property type="project" value="InterPro"/>
</dbReference>
<evidence type="ECO:0000313" key="12">
    <source>
        <dbReference type="RefSeq" id="XP_025074130.1"/>
    </source>
</evidence>
<dbReference type="AlphaFoldDB" id="A0A8N1S5P2"/>
<comment type="caution">
    <text evidence="10">Lacks conserved residue(s) required for the propagation of feature annotation.</text>
</comment>
<dbReference type="GeneID" id="112552654"/>
<keyword evidence="11" id="KW-1185">Reference proteome</keyword>
<keyword evidence="3 10" id="KW-0716">Sensory transduction</keyword>
<evidence type="ECO:0000256" key="4">
    <source>
        <dbReference type="ARBA" id="ARBA00022692"/>
    </source>
</evidence>
<accession>A0A8N1S5P2</accession>
<protein>
    <recommendedName>
        <fullName evidence="10">Odorant receptor</fullName>
    </recommendedName>
</protein>
<evidence type="ECO:0000256" key="6">
    <source>
        <dbReference type="ARBA" id="ARBA00022989"/>
    </source>
</evidence>
<evidence type="ECO:0000256" key="3">
    <source>
        <dbReference type="ARBA" id="ARBA00022606"/>
    </source>
</evidence>
<dbReference type="GO" id="GO:0005549">
    <property type="term" value="F:odorant binding"/>
    <property type="evidence" value="ECO:0007669"/>
    <property type="project" value="InterPro"/>
</dbReference>
<feature type="transmembrane region" description="Helical" evidence="10">
    <location>
        <begin position="296"/>
        <end position="320"/>
    </location>
</feature>
<gene>
    <name evidence="12" type="primary">LOC112552654</name>
</gene>
<keyword evidence="6 10" id="KW-1133">Transmembrane helix</keyword>
<evidence type="ECO:0000256" key="2">
    <source>
        <dbReference type="ARBA" id="ARBA00022475"/>
    </source>
</evidence>
<evidence type="ECO:0000256" key="10">
    <source>
        <dbReference type="RuleBase" id="RU351113"/>
    </source>
</evidence>
<keyword evidence="5 10" id="KW-0552">Olfaction</keyword>
<keyword evidence="2" id="KW-1003">Cell membrane</keyword>
<evidence type="ECO:0000256" key="8">
    <source>
        <dbReference type="ARBA" id="ARBA00023170"/>
    </source>
</evidence>
<dbReference type="InterPro" id="IPR004117">
    <property type="entry name" value="7tm6_olfct_rcpt"/>
</dbReference>
<dbReference type="RefSeq" id="XP_025074130.1">
    <property type="nucleotide sequence ID" value="XM_025218345.1"/>
</dbReference>
<feature type="transmembrane region" description="Helical" evidence="10">
    <location>
        <begin position="47"/>
        <end position="69"/>
    </location>
</feature>
<comment type="subcellular location">
    <subcellularLocation>
        <location evidence="1 10">Cell membrane</location>
        <topology evidence="1 10">Multi-pass membrane protein</topology>
    </subcellularLocation>
</comment>
<dbReference type="PANTHER" id="PTHR21137:SF35">
    <property type="entry name" value="ODORANT RECEPTOR 19A-RELATED"/>
    <property type="match status" value="1"/>
</dbReference>
<evidence type="ECO:0000256" key="1">
    <source>
        <dbReference type="ARBA" id="ARBA00004651"/>
    </source>
</evidence>
<feature type="transmembrane region" description="Helical" evidence="10">
    <location>
        <begin position="75"/>
        <end position="96"/>
    </location>
</feature>
<feature type="transmembrane region" description="Helical" evidence="10">
    <location>
        <begin position="142"/>
        <end position="163"/>
    </location>
</feature>
<feature type="transmembrane region" description="Helical" evidence="10">
    <location>
        <begin position="332"/>
        <end position="354"/>
    </location>
</feature>
<dbReference type="PANTHER" id="PTHR21137">
    <property type="entry name" value="ODORANT RECEPTOR"/>
    <property type="match status" value="1"/>
</dbReference>
<reference evidence="12" key="1">
    <citation type="submission" date="2025-08" db="UniProtKB">
        <authorList>
            <consortium name="RefSeq"/>
        </authorList>
    </citation>
    <scope>IDENTIFICATION</scope>
</reference>
<evidence type="ECO:0000313" key="11">
    <source>
        <dbReference type="Proteomes" id="UP000504615"/>
    </source>
</evidence>
<proteinExistence type="inferred from homology"/>
<keyword evidence="4 10" id="KW-0812">Transmembrane</keyword>
<dbReference type="Pfam" id="PF02949">
    <property type="entry name" value="7tm_6"/>
    <property type="match status" value="1"/>
</dbReference>
<evidence type="ECO:0000256" key="5">
    <source>
        <dbReference type="ARBA" id="ARBA00022725"/>
    </source>
</evidence>